<organism evidence="1">
    <name type="scientific">Brassica napus</name>
    <name type="common">Rape</name>
    <dbReference type="NCBI Taxonomy" id="3708"/>
    <lineage>
        <taxon>Eukaryota</taxon>
        <taxon>Viridiplantae</taxon>
        <taxon>Streptophyta</taxon>
        <taxon>Embryophyta</taxon>
        <taxon>Tracheophyta</taxon>
        <taxon>Spermatophyta</taxon>
        <taxon>Magnoliopsida</taxon>
        <taxon>eudicotyledons</taxon>
        <taxon>Gunneridae</taxon>
        <taxon>Pentapetalae</taxon>
        <taxon>rosids</taxon>
        <taxon>malvids</taxon>
        <taxon>Brassicales</taxon>
        <taxon>Brassicaceae</taxon>
        <taxon>Brassiceae</taxon>
        <taxon>Brassica</taxon>
    </lineage>
</organism>
<protein>
    <submittedName>
        <fullName evidence="1">(rape) hypothetical protein</fullName>
    </submittedName>
</protein>
<dbReference type="Proteomes" id="UP001295469">
    <property type="component" value="Chromosome A01"/>
</dbReference>
<accession>A0A816Y272</accession>
<gene>
    <name evidence="1" type="ORF">DARMORV10_A01P36840.1</name>
</gene>
<evidence type="ECO:0000313" key="1">
    <source>
        <dbReference type="EMBL" id="CAF2154455.1"/>
    </source>
</evidence>
<sequence length="64" mass="7210">MNNEAAELKKEAHKKIFAAKEAKRRAKEALGNLQDLVVMQKASEKKNSNHIQENDIALLFSFGN</sequence>
<dbReference type="EMBL" id="HG994355">
    <property type="protein sequence ID" value="CAF2154455.1"/>
    <property type="molecule type" value="Genomic_DNA"/>
</dbReference>
<proteinExistence type="predicted"/>
<reference evidence="1" key="1">
    <citation type="submission" date="2021-01" db="EMBL/GenBank/DDBJ databases">
        <authorList>
            <consortium name="Genoscope - CEA"/>
            <person name="William W."/>
        </authorList>
    </citation>
    <scope>NUCLEOTIDE SEQUENCE</scope>
</reference>
<name>A0A816Y272_BRANA</name>
<dbReference type="AlphaFoldDB" id="A0A816Y272"/>